<dbReference type="InterPro" id="IPR014284">
    <property type="entry name" value="RNA_pol_sigma-70_dom"/>
</dbReference>
<protein>
    <submittedName>
        <fullName evidence="7">RNA polymerase sigma factor</fullName>
    </submittedName>
</protein>
<feature type="domain" description="RNA polymerase sigma factor 70 region 4 type 2" evidence="6">
    <location>
        <begin position="139"/>
        <end position="191"/>
    </location>
</feature>
<dbReference type="InterPro" id="IPR013325">
    <property type="entry name" value="RNA_pol_sigma_r2"/>
</dbReference>
<feature type="domain" description="RNA polymerase sigma-70 region 2" evidence="5">
    <location>
        <begin position="44"/>
        <end position="107"/>
    </location>
</feature>
<dbReference type="InterPro" id="IPR007627">
    <property type="entry name" value="RNA_pol_sigma70_r2"/>
</dbReference>
<keyword evidence="2" id="KW-0805">Transcription regulation</keyword>
<dbReference type="InterPro" id="IPR036388">
    <property type="entry name" value="WH-like_DNA-bd_sf"/>
</dbReference>
<dbReference type="InterPro" id="IPR014331">
    <property type="entry name" value="RNA_pol_sigma70_ECF_RHOBA"/>
</dbReference>
<dbReference type="PANTHER" id="PTHR43133:SF51">
    <property type="entry name" value="RNA POLYMERASE SIGMA FACTOR"/>
    <property type="match status" value="1"/>
</dbReference>
<dbReference type="GO" id="GO:0003677">
    <property type="term" value="F:DNA binding"/>
    <property type="evidence" value="ECO:0007669"/>
    <property type="project" value="InterPro"/>
</dbReference>
<proteinExistence type="inferred from homology"/>
<dbReference type="KEGG" id="pnd:Pla175_19410"/>
<dbReference type="Gene3D" id="1.10.10.10">
    <property type="entry name" value="Winged helix-like DNA-binding domain superfamily/Winged helix DNA-binding domain"/>
    <property type="match status" value="1"/>
</dbReference>
<dbReference type="AlphaFoldDB" id="A0A518DAT7"/>
<evidence type="ECO:0000259" key="5">
    <source>
        <dbReference type="Pfam" id="PF04542"/>
    </source>
</evidence>
<keyword evidence="4" id="KW-0804">Transcription</keyword>
<dbReference type="Proteomes" id="UP000317429">
    <property type="component" value="Chromosome"/>
</dbReference>
<dbReference type="NCBIfam" id="TIGR02989">
    <property type="entry name" value="Sig-70_gvs1"/>
    <property type="match status" value="1"/>
</dbReference>
<sequence>MPSSPKMGAAVGAIACSTPTYEQFQEVGEPLENDRHDVLRLLIEHRNSLFGFIFAAVRDHDAAEEVLQEVSVAVCESSGSFQVGTNFGAWAREIARRRVLAYWRQRDARPALLSDELLQNVSDGFRRVEEQSAPIEQRKALRTCLAKLEPTLRQLIEQRYAKRISLGDLAVQMGRKQETVRKSLYRARMALRKCIEFRLASKGAQE</sequence>
<dbReference type="GO" id="GO:0016987">
    <property type="term" value="F:sigma factor activity"/>
    <property type="evidence" value="ECO:0007669"/>
    <property type="project" value="UniProtKB-KW"/>
</dbReference>
<name>A0A518DAT7_9BACT</name>
<dbReference type="GO" id="GO:0006352">
    <property type="term" value="P:DNA-templated transcription initiation"/>
    <property type="evidence" value="ECO:0007669"/>
    <property type="project" value="InterPro"/>
</dbReference>
<evidence type="ECO:0000256" key="4">
    <source>
        <dbReference type="ARBA" id="ARBA00023163"/>
    </source>
</evidence>
<dbReference type="Pfam" id="PF08281">
    <property type="entry name" value="Sigma70_r4_2"/>
    <property type="match status" value="1"/>
</dbReference>
<evidence type="ECO:0000256" key="2">
    <source>
        <dbReference type="ARBA" id="ARBA00023015"/>
    </source>
</evidence>
<organism evidence="7 8">
    <name type="scientific">Pirellulimonas nuda</name>
    <dbReference type="NCBI Taxonomy" id="2528009"/>
    <lineage>
        <taxon>Bacteria</taxon>
        <taxon>Pseudomonadati</taxon>
        <taxon>Planctomycetota</taxon>
        <taxon>Planctomycetia</taxon>
        <taxon>Pirellulales</taxon>
        <taxon>Lacipirellulaceae</taxon>
        <taxon>Pirellulimonas</taxon>
    </lineage>
</organism>
<dbReference type="InterPro" id="IPR039425">
    <property type="entry name" value="RNA_pol_sigma-70-like"/>
</dbReference>
<evidence type="ECO:0000313" key="8">
    <source>
        <dbReference type="Proteomes" id="UP000317429"/>
    </source>
</evidence>
<dbReference type="PANTHER" id="PTHR43133">
    <property type="entry name" value="RNA POLYMERASE ECF-TYPE SIGMA FACTO"/>
    <property type="match status" value="1"/>
</dbReference>
<accession>A0A518DAT7</accession>
<gene>
    <name evidence="7" type="ORF">Pla175_19410</name>
</gene>
<evidence type="ECO:0000313" key="7">
    <source>
        <dbReference type="EMBL" id="QDU88563.1"/>
    </source>
</evidence>
<keyword evidence="3" id="KW-0731">Sigma factor</keyword>
<dbReference type="SUPFAM" id="SSF88946">
    <property type="entry name" value="Sigma2 domain of RNA polymerase sigma factors"/>
    <property type="match status" value="1"/>
</dbReference>
<evidence type="ECO:0000259" key="6">
    <source>
        <dbReference type="Pfam" id="PF08281"/>
    </source>
</evidence>
<dbReference type="InterPro" id="IPR013324">
    <property type="entry name" value="RNA_pol_sigma_r3/r4-like"/>
</dbReference>
<evidence type="ECO:0000256" key="3">
    <source>
        <dbReference type="ARBA" id="ARBA00023082"/>
    </source>
</evidence>
<evidence type="ECO:0000256" key="1">
    <source>
        <dbReference type="ARBA" id="ARBA00010641"/>
    </source>
</evidence>
<dbReference type="SUPFAM" id="SSF88659">
    <property type="entry name" value="Sigma3 and sigma4 domains of RNA polymerase sigma factors"/>
    <property type="match status" value="1"/>
</dbReference>
<reference evidence="7 8" key="1">
    <citation type="submission" date="2019-02" db="EMBL/GenBank/DDBJ databases">
        <title>Deep-cultivation of Planctomycetes and their phenomic and genomic characterization uncovers novel biology.</title>
        <authorList>
            <person name="Wiegand S."/>
            <person name="Jogler M."/>
            <person name="Boedeker C."/>
            <person name="Pinto D."/>
            <person name="Vollmers J."/>
            <person name="Rivas-Marin E."/>
            <person name="Kohn T."/>
            <person name="Peeters S.H."/>
            <person name="Heuer A."/>
            <person name="Rast P."/>
            <person name="Oberbeckmann S."/>
            <person name="Bunk B."/>
            <person name="Jeske O."/>
            <person name="Meyerdierks A."/>
            <person name="Storesund J.E."/>
            <person name="Kallscheuer N."/>
            <person name="Luecker S."/>
            <person name="Lage O.M."/>
            <person name="Pohl T."/>
            <person name="Merkel B.J."/>
            <person name="Hornburger P."/>
            <person name="Mueller R.-W."/>
            <person name="Bruemmer F."/>
            <person name="Labrenz M."/>
            <person name="Spormann A.M."/>
            <person name="Op den Camp H."/>
            <person name="Overmann J."/>
            <person name="Amann R."/>
            <person name="Jetten M.S.M."/>
            <person name="Mascher T."/>
            <person name="Medema M.H."/>
            <person name="Devos D.P."/>
            <person name="Kaster A.-K."/>
            <person name="Ovreas L."/>
            <person name="Rohde M."/>
            <person name="Galperin M.Y."/>
            <person name="Jogler C."/>
        </authorList>
    </citation>
    <scope>NUCLEOTIDE SEQUENCE [LARGE SCALE GENOMIC DNA]</scope>
    <source>
        <strain evidence="7 8">Pla175</strain>
    </source>
</reference>
<keyword evidence="8" id="KW-1185">Reference proteome</keyword>
<dbReference type="NCBIfam" id="TIGR02937">
    <property type="entry name" value="sigma70-ECF"/>
    <property type="match status" value="1"/>
</dbReference>
<dbReference type="Gene3D" id="1.10.1740.10">
    <property type="match status" value="1"/>
</dbReference>
<dbReference type="Pfam" id="PF04542">
    <property type="entry name" value="Sigma70_r2"/>
    <property type="match status" value="1"/>
</dbReference>
<comment type="similarity">
    <text evidence="1">Belongs to the sigma-70 factor family. ECF subfamily.</text>
</comment>
<dbReference type="InterPro" id="IPR013249">
    <property type="entry name" value="RNA_pol_sigma70_r4_t2"/>
</dbReference>
<dbReference type="EMBL" id="CP036291">
    <property type="protein sequence ID" value="QDU88563.1"/>
    <property type="molecule type" value="Genomic_DNA"/>
</dbReference>
<dbReference type="OrthoDB" id="6383365at2"/>